<evidence type="ECO:0000313" key="6">
    <source>
        <dbReference type="Proteomes" id="UP000287171"/>
    </source>
</evidence>
<dbReference type="SUPFAM" id="SSF46894">
    <property type="entry name" value="C-terminal effector domain of the bipartite response regulators"/>
    <property type="match status" value="1"/>
</dbReference>
<dbReference type="InterPro" id="IPR027417">
    <property type="entry name" value="P-loop_NTPase"/>
</dbReference>
<dbReference type="PANTHER" id="PTHR44688">
    <property type="entry name" value="DNA-BINDING TRANSCRIPTIONAL ACTIVATOR DEVR_DOSR"/>
    <property type="match status" value="1"/>
</dbReference>
<protein>
    <submittedName>
        <fullName evidence="5">LuxR family transcriptional regulator</fullName>
    </submittedName>
</protein>
<gene>
    <name evidence="5" type="ORF">KDA_52700</name>
</gene>
<dbReference type="RefSeq" id="WP_218027574.1">
    <property type="nucleotide sequence ID" value="NZ_BIFT01000002.1"/>
</dbReference>
<dbReference type="Gene3D" id="1.10.10.10">
    <property type="entry name" value="Winged helix-like DNA-binding domain superfamily/Winged helix DNA-binding domain"/>
    <property type="match status" value="1"/>
</dbReference>
<dbReference type="SUPFAM" id="SSF48452">
    <property type="entry name" value="TPR-like"/>
    <property type="match status" value="1"/>
</dbReference>
<dbReference type="Gene3D" id="3.40.50.300">
    <property type="entry name" value="P-loop containing nucleotide triphosphate hydrolases"/>
    <property type="match status" value="1"/>
</dbReference>
<dbReference type="Proteomes" id="UP000287171">
    <property type="component" value="Unassembled WGS sequence"/>
</dbReference>
<dbReference type="CDD" id="cd06170">
    <property type="entry name" value="LuxR_C_like"/>
    <property type="match status" value="1"/>
</dbReference>
<dbReference type="GO" id="GO:0003677">
    <property type="term" value="F:DNA binding"/>
    <property type="evidence" value="ECO:0007669"/>
    <property type="project" value="UniProtKB-KW"/>
</dbReference>
<dbReference type="InterPro" id="IPR000792">
    <property type="entry name" value="Tscrpt_reg_LuxR_C"/>
</dbReference>
<keyword evidence="1" id="KW-0805">Transcription regulation</keyword>
<dbReference type="SUPFAM" id="SSF52540">
    <property type="entry name" value="P-loop containing nucleoside triphosphate hydrolases"/>
    <property type="match status" value="1"/>
</dbReference>
<dbReference type="Pfam" id="PF00196">
    <property type="entry name" value="GerE"/>
    <property type="match status" value="1"/>
</dbReference>
<evidence type="ECO:0000313" key="5">
    <source>
        <dbReference type="EMBL" id="GCE29786.1"/>
    </source>
</evidence>
<evidence type="ECO:0000256" key="3">
    <source>
        <dbReference type="ARBA" id="ARBA00023163"/>
    </source>
</evidence>
<dbReference type="Pfam" id="PF17874">
    <property type="entry name" value="TPR_MalT"/>
    <property type="match status" value="1"/>
</dbReference>
<dbReference type="PROSITE" id="PS50043">
    <property type="entry name" value="HTH_LUXR_2"/>
    <property type="match status" value="1"/>
</dbReference>
<comment type="caution">
    <text evidence="5">The sequence shown here is derived from an EMBL/GenBank/DDBJ whole genome shotgun (WGS) entry which is preliminary data.</text>
</comment>
<proteinExistence type="predicted"/>
<dbReference type="GO" id="GO:0006355">
    <property type="term" value="P:regulation of DNA-templated transcription"/>
    <property type="evidence" value="ECO:0007669"/>
    <property type="project" value="InterPro"/>
</dbReference>
<dbReference type="PANTHER" id="PTHR44688:SF16">
    <property type="entry name" value="DNA-BINDING TRANSCRIPTIONAL ACTIVATOR DEVR_DOSR"/>
    <property type="match status" value="1"/>
</dbReference>
<evidence type="ECO:0000259" key="4">
    <source>
        <dbReference type="PROSITE" id="PS50043"/>
    </source>
</evidence>
<dbReference type="Pfam" id="PF25873">
    <property type="entry name" value="WHD_MalT"/>
    <property type="match status" value="1"/>
</dbReference>
<dbReference type="EMBL" id="BIFT01000002">
    <property type="protein sequence ID" value="GCE29786.1"/>
    <property type="molecule type" value="Genomic_DNA"/>
</dbReference>
<dbReference type="AlphaFoldDB" id="A0A402BEQ7"/>
<keyword evidence="2" id="KW-0238">DNA-binding</keyword>
<sequence>MMPILATKLYFPRFRPSLVSRPRLIARLNAGLHRKLTLIAAPAGFGKTTLVSAWVEGIARPTAWLSLDEGDNDPTRFLTYLVTALQRIAPNLGVAVLGVLQSGQPPPPEAILTALLNEITTFPDPFVFVLDDYHVIDAKPVDMALTYLVEHLPPQMHLIIATREDPPLPLARLRARGELTELRATDLRFTPSEAAEFLNAVMGLTLSPEDISALEDRTEGWIAGLQLAALSMQGREDIPEFIRAFTGDHRYILDYLVEEVLTCQPEAIRNFLLQTAILDRLSGSLCDAVTGQVEGNARLEALERGNFFVVALDDTRHWYRYHHLFAEVLSAHLLAEQPEQIVTLHRRASEWYEQHGSASEAIRHALAAADFARAADLVEPGVRAMLRSRQEATLLDWLKVLPDEVLHCRPVLSVAYAHVLLSNGEREGVEERLKDAERWLDTTPEMRGLASPPAMVMVVVDEKEFRLLPATIAIARAGLALTRGDVSGTVTYARCALDLAPKDAYLTRGSAAGLLGLASWTSGDLEAAQRSYTDGIASLHKAGNISDALGLTIAVADIQMAQGHLHEAMHTYEQGLQRALEQGTPVLRGTADMYVGMSGLYCEWNDLQTATQLLLKSKELGEHTGLPQNRYRWCVAMARIREAQKDLDSALDLLHEAERLYMGDFFPYVRPIGASVSRIWAVQGQSGAARDWIRKCGLSIADELSYLREFEHITLARVLLAQSTSSSADHSIREVMGFLERLLRAAAEGKRTGSVIDILVLQACAHQMQGDIPTALISLHQALTLAEPEGYVRMFVDAGPPMALLLEAAAKHDIAPNYVRHLLTAFGSSEDRTPVTQGLIEPLSERELEVLRLLASGLNGPEIARKLVVSLNTMRTHTKNIYSKLGVNDRQAAVRRAKELALFS</sequence>
<dbReference type="Gene3D" id="1.25.40.10">
    <property type="entry name" value="Tetratricopeptide repeat domain"/>
    <property type="match status" value="1"/>
</dbReference>
<feature type="domain" description="HTH luxR-type" evidence="4">
    <location>
        <begin position="836"/>
        <end position="901"/>
    </location>
</feature>
<keyword evidence="6" id="KW-1185">Reference proteome</keyword>
<dbReference type="PRINTS" id="PR00038">
    <property type="entry name" value="HTHLUXR"/>
</dbReference>
<dbReference type="InterPro" id="IPR016032">
    <property type="entry name" value="Sig_transdc_resp-reg_C-effctor"/>
</dbReference>
<dbReference type="SMART" id="SM00421">
    <property type="entry name" value="HTH_LUXR"/>
    <property type="match status" value="1"/>
</dbReference>
<dbReference type="InterPro" id="IPR059106">
    <property type="entry name" value="WHD_MalT"/>
</dbReference>
<organism evidence="5 6">
    <name type="scientific">Dictyobacter alpinus</name>
    <dbReference type="NCBI Taxonomy" id="2014873"/>
    <lineage>
        <taxon>Bacteria</taxon>
        <taxon>Bacillati</taxon>
        <taxon>Chloroflexota</taxon>
        <taxon>Ktedonobacteria</taxon>
        <taxon>Ktedonobacterales</taxon>
        <taxon>Dictyobacteraceae</taxon>
        <taxon>Dictyobacter</taxon>
    </lineage>
</organism>
<evidence type="ECO:0000256" key="1">
    <source>
        <dbReference type="ARBA" id="ARBA00023015"/>
    </source>
</evidence>
<evidence type="ECO:0000256" key="2">
    <source>
        <dbReference type="ARBA" id="ARBA00023125"/>
    </source>
</evidence>
<reference evidence="6" key="1">
    <citation type="submission" date="2018-12" db="EMBL/GenBank/DDBJ databases">
        <title>Tengunoibacter tsumagoiensis gen. nov., sp. nov., Dictyobacter kobayashii sp. nov., D. alpinus sp. nov., and D. joshuensis sp. nov. and description of Dictyobacteraceae fam. nov. within the order Ktedonobacterales isolated from Tengu-no-mugimeshi.</title>
        <authorList>
            <person name="Wang C.M."/>
            <person name="Zheng Y."/>
            <person name="Sakai Y."/>
            <person name="Toyoda A."/>
            <person name="Minakuchi Y."/>
            <person name="Abe K."/>
            <person name="Yokota A."/>
            <person name="Yabe S."/>
        </authorList>
    </citation>
    <scope>NUCLEOTIDE SEQUENCE [LARGE SCALE GENOMIC DNA]</scope>
    <source>
        <strain evidence="6">Uno16</strain>
    </source>
</reference>
<accession>A0A402BEQ7</accession>
<keyword evidence="3" id="KW-0804">Transcription</keyword>
<name>A0A402BEQ7_9CHLR</name>
<dbReference type="InterPro" id="IPR011990">
    <property type="entry name" value="TPR-like_helical_dom_sf"/>
</dbReference>
<dbReference type="InterPro" id="IPR036388">
    <property type="entry name" value="WH-like_DNA-bd_sf"/>
</dbReference>
<dbReference type="InterPro" id="IPR041617">
    <property type="entry name" value="TPR_MalT"/>
</dbReference>